<protein>
    <submittedName>
        <fullName evidence="2">Uncharacterized protein</fullName>
    </submittedName>
</protein>
<feature type="compositionally biased region" description="Polar residues" evidence="1">
    <location>
        <begin position="94"/>
        <end position="103"/>
    </location>
</feature>
<organism evidence="2 3">
    <name type="scientific">Sus scrofa</name>
    <name type="common">Pig</name>
    <dbReference type="NCBI Taxonomy" id="9823"/>
    <lineage>
        <taxon>Eukaryota</taxon>
        <taxon>Metazoa</taxon>
        <taxon>Chordata</taxon>
        <taxon>Craniata</taxon>
        <taxon>Vertebrata</taxon>
        <taxon>Euteleostomi</taxon>
        <taxon>Mammalia</taxon>
        <taxon>Eutheria</taxon>
        <taxon>Laurasiatheria</taxon>
        <taxon>Artiodactyla</taxon>
        <taxon>Suina</taxon>
        <taxon>Suidae</taxon>
        <taxon>Sus</taxon>
    </lineage>
</organism>
<reference evidence="3" key="1">
    <citation type="submission" date="2009-11" db="EMBL/GenBank/DDBJ databases">
        <authorList>
            <consortium name="Porcine genome sequencing project"/>
        </authorList>
    </citation>
    <scope>NUCLEOTIDE SEQUENCE [LARGE SCALE GENOMIC DNA]</scope>
    <source>
        <strain evidence="3">Duroc</strain>
    </source>
</reference>
<evidence type="ECO:0000313" key="3">
    <source>
        <dbReference type="Proteomes" id="UP000008227"/>
    </source>
</evidence>
<dbReference type="OMA" id="ERNCHSA"/>
<reference evidence="2" key="3">
    <citation type="submission" date="2025-08" db="UniProtKB">
        <authorList>
            <consortium name="Ensembl"/>
        </authorList>
    </citation>
    <scope>IDENTIFICATION</scope>
</reference>
<keyword evidence="3" id="KW-1185">Reference proteome</keyword>
<dbReference type="Ensembl" id="ENSSSCT00000064508.1">
    <property type="protein sequence ID" value="ENSSSCP00000040074.1"/>
    <property type="gene ID" value="ENSSSCG00000034462.1"/>
</dbReference>
<evidence type="ECO:0000256" key="1">
    <source>
        <dbReference type="SAM" id="MobiDB-lite"/>
    </source>
</evidence>
<feature type="region of interest" description="Disordered" evidence="1">
    <location>
        <begin position="186"/>
        <end position="219"/>
    </location>
</feature>
<accession>A0A287A7W2</accession>
<proteinExistence type="predicted"/>
<dbReference type="AlphaFoldDB" id="A0A4X1USH0"/>
<accession>A0A4X1USH0</accession>
<dbReference type="GeneTree" id="ENSGT00860000135895"/>
<name>A0A4X1USH0_PIG</name>
<reference evidence="2" key="4">
    <citation type="submission" date="2025-09" db="UniProtKB">
        <authorList>
            <consortium name="Ensembl"/>
        </authorList>
    </citation>
    <scope>IDENTIFICATION</scope>
</reference>
<dbReference type="Proteomes" id="UP000008227">
    <property type="component" value="Chromosome 4"/>
</dbReference>
<evidence type="ECO:0000313" key="2">
    <source>
        <dbReference type="Ensembl" id="ENSSSCP00000040074.1"/>
    </source>
</evidence>
<reference evidence="2" key="2">
    <citation type="journal article" date="2020" name="Gigascience">
        <title>An improved pig reference genome sequence to enable pig genetics and genomics research.</title>
        <authorList>
            <person name="Warr A."/>
            <person name="Affara N."/>
            <person name="Aken B."/>
            <person name="Beiki H."/>
            <person name="Bickhart D.M."/>
            <person name="Billis K."/>
            <person name="Chow W."/>
            <person name="Eory L."/>
            <person name="Finlayson H.A."/>
            <person name="Flicek P."/>
            <person name="Giron C.G."/>
            <person name="Griffin D.K."/>
            <person name="Hall R."/>
            <person name="Hannum G."/>
            <person name="Hourlier T."/>
            <person name="Howe K."/>
            <person name="Hume D.A."/>
            <person name="Izuogu O."/>
            <person name="Kim K."/>
            <person name="Koren S."/>
            <person name="Liu H."/>
            <person name="Manchanda N."/>
            <person name="Martin F.J."/>
            <person name="Nonneman D.J."/>
            <person name="O'Connor R.E."/>
            <person name="Phillippy A.M."/>
            <person name="Rohrer G.A."/>
            <person name="Rosen B.D."/>
            <person name="Rund L.A."/>
            <person name="Sargent C.A."/>
            <person name="Schook L.B."/>
            <person name="Schroeder S.G."/>
            <person name="Schwartz A.S."/>
            <person name="Skinner B.M."/>
            <person name="Talbot R."/>
            <person name="Tseng E."/>
            <person name="Tuggle C.K."/>
            <person name="Watson M."/>
            <person name="Smith T.P.L."/>
            <person name="Archibald A.L."/>
        </authorList>
    </citation>
    <scope>NUCLEOTIDE SEQUENCE [LARGE SCALE GENOMIC DNA]</scope>
    <source>
        <strain evidence="2">Duroc</strain>
    </source>
</reference>
<feature type="region of interest" description="Disordered" evidence="1">
    <location>
        <begin position="1"/>
        <end position="159"/>
    </location>
</feature>
<feature type="compositionally biased region" description="Polar residues" evidence="1">
    <location>
        <begin position="40"/>
        <end position="55"/>
    </location>
</feature>
<feature type="compositionally biased region" description="Polar residues" evidence="1">
    <location>
        <begin position="127"/>
        <end position="141"/>
    </location>
</feature>
<sequence>MRRTSAPGGLAGSCRGDPCGTRQRPPERNFQRARMPPAAATSSSPGLGTGRQQMGSWPGALNSPGLLSHSKLRSDLSIARPAGPQPTKRPTAPSGPSTATSPVSAMGAGNFSCAKPSSLCRCRRPAPSSTTKRLPTGSCATEHSPAATARRRSGSSPCVRRAARSSALFACGPNQQTCSQAGVGQGFGEAVHPPRGARRIQAGVLLGTERGRARAGKRP</sequence>